<dbReference type="Gene3D" id="1.20.5.190">
    <property type="match status" value="1"/>
</dbReference>
<feature type="compositionally biased region" description="Polar residues" evidence="11">
    <location>
        <begin position="835"/>
        <end position="844"/>
    </location>
</feature>
<accession>A0A2P5XCJ3</accession>
<evidence type="ECO:0000259" key="13">
    <source>
        <dbReference type="PROSITE" id="PS51456"/>
    </source>
</evidence>
<evidence type="ECO:0000256" key="4">
    <source>
        <dbReference type="ARBA" id="ARBA00022840"/>
    </source>
</evidence>
<reference evidence="15 16" key="1">
    <citation type="submission" date="2015-01" db="EMBL/GenBank/DDBJ databases">
        <title>Genome of allotetraploid Gossypium barbadense reveals genomic plasticity and fiber elongation in cotton evolution.</title>
        <authorList>
            <person name="Chen X."/>
            <person name="Liu X."/>
            <person name="Zhao B."/>
            <person name="Zheng H."/>
            <person name="Hu Y."/>
            <person name="Lu G."/>
            <person name="Yang C."/>
            <person name="Chen J."/>
            <person name="Shan C."/>
            <person name="Zhang L."/>
            <person name="Zhou Y."/>
            <person name="Wang L."/>
            <person name="Guo W."/>
            <person name="Bai Y."/>
            <person name="Ruan J."/>
            <person name="Shangguan X."/>
            <person name="Mao Y."/>
            <person name="Jiang J."/>
            <person name="Zhu Y."/>
            <person name="Lei J."/>
            <person name="Kang H."/>
            <person name="Chen S."/>
            <person name="He X."/>
            <person name="Wang R."/>
            <person name="Wang Y."/>
            <person name="Chen J."/>
            <person name="Wang L."/>
            <person name="Yu S."/>
            <person name="Wang B."/>
            <person name="Wei J."/>
            <person name="Song S."/>
            <person name="Lu X."/>
            <person name="Gao Z."/>
            <person name="Gu W."/>
            <person name="Deng X."/>
            <person name="Ma D."/>
            <person name="Wang S."/>
            <person name="Liang W."/>
            <person name="Fang L."/>
            <person name="Cai C."/>
            <person name="Zhu X."/>
            <person name="Zhou B."/>
            <person name="Zhang Y."/>
            <person name="Chen Z."/>
            <person name="Xu S."/>
            <person name="Zhu R."/>
            <person name="Wang S."/>
            <person name="Zhang T."/>
            <person name="Zhao G."/>
        </authorList>
    </citation>
    <scope>NUCLEOTIDE SEQUENCE [LARGE SCALE GENOMIC DNA]</scope>
    <source>
        <strain evidence="16">cv. Xinhai21</strain>
        <tissue evidence="15">Leaf</tissue>
    </source>
</reference>
<sequence>MFPQGIQNMLHMRMIERHRGFNPPQYCLARATDEYDTEDIPDDIPAFQEDPHSQPPLSHLPVHAAALLSEVSDHLNHFERYCTQRFDSIEATLQQIYQHFHISPLAPPPHNPEITAGSHVWVEDQELAWVDGVVTSVNGNEAEVETINGNQVTTKLSKLYPKDMEAPDTGVDDMTKLSYLHEPAVLHNLATRYGIKEIYTYCGNILIAINPFQAISHLYDTELMDSYKGAQLGDRSPHVFAITDVAYRAMNNEGKSNSILVSGESGAGKTETTKMIMRYLAYLGGHAAAEARTVERKVLESNPVLEAFGNAKTVRNNNSSRFGKFVEIQFDACGQISGAAIRTYLLEKSRVCQISEPERNYHCFYLLCAAPPKEIEKYKLGDPKSFHYLNQSSCYELVGVDDSHDYLATKKAMDIVGISVEEQDAIFRIVAAILHLGNIAFALEGEDSSVLEDDKAKFHLQVTAELLMCDLEALETALCKRNMVTPEEVIKRSLDPLGAAISRDGLAKTIYARLFDWLVKKINVSIGQDPDSKCLIGVLDIYGFESFKTSSFEQFCINFTNEKLQQHFNQHVFKMEQSVYQEEEIDWSYIDFVDNQDVLDLIEKKPGGIISLLDETCMFPKSTHETFAQKLYQTFKDHKRFVKPKLARTEFTIVHYAGEVQYQCDQFLDKNKDYIVPEHQELLSTSKCSFIASLFPSLNAETPKSGKFSSIGSRFKIGKTKIFLRAGQMAELDGRKAKLLGESAKVIQKQVRSRIARKRYVRVQTASICIQTVLRGQLACESLKFRKRTAAAVKIQKSARRKSASRKYTNIISSAVVVQTGIRAIVAHNEFRSKMQNRSATIQAATEEEEKDSGKEEEDIGKEEKDIGKEEKDIGKEEKDIGKEEKDSGKEVKEPEDKEPEKQPTVKVQEKEELPDPPVAVLEQNEPDKPDVSPDKEQEVTEESNELYHIVKEISSPIQDVLTAEDLPSEVEQLKVLLIGEKKRADEYQKQHAETQELSEQRRKKLEETEKKTPSSSKPASPPIARVDYFDNSDNSDASSTGSDFAFPASGHDSANNSCPRPKAPQVHVKDATATEITEQGPAKFAAIHKVFGASNVSKLLLQIPPHDRPEAVTTIAYEAQARIHDPVYGCVAHIFTLQQQVAFLQAQLMEAKAHLAQNSNIENIFESAQIMMNMQENTKQKGVFFPSLS</sequence>
<dbReference type="OrthoDB" id="6108017at2759"/>
<evidence type="ECO:0000256" key="1">
    <source>
        <dbReference type="ARBA" id="ARBA00005474"/>
    </source>
</evidence>
<evidence type="ECO:0000256" key="6">
    <source>
        <dbReference type="ARBA" id="ARBA00023054"/>
    </source>
</evidence>
<dbReference type="GO" id="GO:0005516">
    <property type="term" value="F:calmodulin binding"/>
    <property type="evidence" value="ECO:0007669"/>
    <property type="project" value="UniProtKB-KW"/>
</dbReference>
<proteinExistence type="inferred from homology"/>
<dbReference type="GO" id="GO:0030048">
    <property type="term" value="P:actin filament-based movement"/>
    <property type="evidence" value="ECO:0007669"/>
    <property type="project" value="UniProtKB-ARBA"/>
</dbReference>
<dbReference type="Pfam" id="PF00063">
    <property type="entry name" value="Myosin_head"/>
    <property type="match status" value="1"/>
</dbReference>
<keyword evidence="3 10" id="KW-0547">Nucleotide-binding</keyword>
<dbReference type="Pfam" id="PF03195">
    <property type="entry name" value="LOB"/>
    <property type="match status" value="1"/>
</dbReference>
<gene>
    <name evidence="15" type="ORF">GOBAR_AA19615</name>
</gene>
<dbReference type="InterPro" id="IPR027417">
    <property type="entry name" value="P-loop_NTPase"/>
</dbReference>
<dbReference type="SMART" id="SM00242">
    <property type="entry name" value="MYSc"/>
    <property type="match status" value="1"/>
</dbReference>
<dbReference type="GO" id="GO:0051015">
    <property type="term" value="F:actin filament binding"/>
    <property type="evidence" value="ECO:0007669"/>
    <property type="project" value="InterPro"/>
</dbReference>
<evidence type="ECO:0000259" key="14">
    <source>
        <dbReference type="PROSITE" id="PS51844"/>
    </source>
</evidence>
<dbReference type="EMBL" id="KZ665185">
    <property type="protein sequence ID" value="PPS01047.1"/>
    <property type="molecule type" value="Genomic_DNA"/>
</dbReference>
<dbReference type="AlphaFoldDB" id="A0A2P5XCJ3"/>
<dbReference type="InterPro" id="IPR008989">
    <property type="entry name" value="Myosin_S1_N"/>
</dbReference>
<dbReference type="PANTHER" id="PTHR13140:SF859">
    <property type="entry name" value="MYOSIN-11 ISOFORM X1"/>
    <property type="match status" value="1"/>
</dbReference>
<dbReference type="Gene3D" id="3.40.850.10">
    <property type="entry name" value="Kinesin motor domain"/>
    <property type="match status" value="1"/>
</dbReference>
<feature type="compositionally biased region" description="Basic and acidic residues" evidence="11">
    <location>
        <begin position="862"/>
        <end position="914"/>
    </location>
</feature>
<feature type="binding site" evidence="10">
    <location>
        <begin position="263"/>
        <end position="270"/>
    </location>
    <ligand>
        <name>ATP</name>
        <dbReference type="ChEBI" id="CHEBI:30616"/>
    </ligand>
</feature>
<comment type="similarity">
    <text evidence="10">Belongs to the TRAFAC class myosin-kinesin ATPase superfamily. Myosin family.</text>
</comment>
<keyword evidence="4 10" id="KW-0067">ATP-binding</keyword>
<dbReference type="FunFam" id="1.10.10.820:FF:000001">
    <property type="entry name" value="Myosin heavy chain"/>
    <property type="match status" value="1"/>
</dbReference>
<feature type="compositionally biased region" description="Acidic residues" evidence="11">
    <location>
        <begin position="846"/>
        <end position="861"/>
    </location>
</feature>
<keyword evidence="2" id="KW-0677">Repeat</keyword>
<feature type="compositionally biased region" description="Basic and acidic residues" evidence="11">
    <location>
        <begin position="926"/>
        <end position="939"/>
    </location>
</feature>
<feature type="region of interest" description="Disordered" evidence="11">
    <location>
        <begin position="985"/>
        <end position="1068"/>
    </location>
</feature>
<dbReference type="GO" id="GO:0016020">
    <property type="term" value="C:membrane"/>
    <property type="evidence" value="ECO:0007669"/>
    <property type="project" value="TreeGrafter"/>
</dbReference>
<dbReference type="PROSITE" id="PS51456">
    <property type="entry name" value="MYOSIN_MOTOR"/>
    <property type="match status" value="1"/>
</dbReference>
<keyword evidence="9 10" id="KW-0009">Actin-binding</keyword>
<dbReference type="InterPro" id="IPR001609">
    <property type="entry name" value="Myosin_head_motor_dom-like"/>
</dbReference>
<dbReference type="InterPro" id="IPR036961">
    <property type="entry name" value="Kinesin_motor_dom_sf"/>
</dbReference>
<evidence type="ECO:0000256" key="10">
    <source>
        <dbReference type="PROSITE-ProRule" id="PRU00782"/>
    </source>
</evidence>
<dbReference type="PRINTS" id="PR00193">
    <property type="entry name" value="MYOSINHEAVY"/>
</dbReference>
<evidence type="ECO:0000256" key="9">
    <source>
        <dbReference type="ARBA" id="ARBA00023203"/>
    </source>
</evidence>
<dbReference type="SMART" id="SM00015">
    <property type="entry name" value="IQ"/>
    <property type="match status" value="4"/>
</dbReference>
<keyword evidence="5" id="KW-0112">Calmodulin-binding</keyword>
<evidence type="ECO:0000256" key="8">
    <source>
        <dbReference type="ARBA" id="ARBA00023175"/>
    </source>
</evidence>
<feature type="domain" description="Myosin motor" evidence="13">
    <location>
        <begin position="169"/>
        <end position="716"/>
    </location>
</feature>
<dbReference type="Pfam" id="PF02736">
    <property type="entry name" value="Myosin_N"/>
    <property type="match status" value="1"/>
</dbReference>
<evidence type="ECO:0000256" key="3">
    <source>
        <dbReference type="ARBA" id="ARBA00022741"/>
    </source>
</evidence>
<dbReference type="GO" id="GO:0016459">
    <property type="term" value="C:myosin complex"/>
    <property type="evidence" value="ECO:0007669"/>
    <property type="project" value="UniProtKB-KW"/>
</dbReference>
<evidence type="ECO:0000256" key="7">
    <source>
        <dbReference type="ARBA" id="ARBA00023123"/>
    </source>
</evidence>
<dbReference type="GO" id="GO:0007015">
    <property type="term" value="P:actin filament organization"/>
    <property type="evidence" value="ECO:0007669"/>
    <property type="project" value="TreeGrafter"/>
</dbReference>
<evidence type="ECO:0000256" key="11">
    <source>
        <dbReference type="SAM" id="MobiDB-lite"/>
    </source>
</evidence>
<evidence type="ECO:0000256" key="2">
    <source>
        <dbReference type="ARBA" id="ARBA00022737"/>
    </source>
</evidence>
<name>A0A2P5XCJ3_GOSBA</name>
<feature type="region of interest" description="Disordered" evidence="11">
    <location>
        <begin position="835"/>
        <end position="945"/>
    </location>
</feature>
<dbReference type="Proteomes" id="UP000239757">
    <property type="component" value="Unassembled WGS sequence"/>
</dbReference>
<dbReference type="FunFam" id="1.20.58.530:FF:000002">
    <property type="entry name" value="Class V myosin"/>
    <property type="match status" value="1"/>
</dbReference>
<dbReference type="GO" id="GO:0000146">
    <property type="term" value="F:microfilament motor activity"/>
    <property type="evidence" value="ECO:0007669"/>
    <property type="project" value="TreeGrafter"/>
</dbReference>
<evidence type="ECO:0000313" key="16">
    <source>
        <dbReference type="Proteomes" id="UP000239757"/>
    </source>
</evidence>
<dbReference type="GO" id="GO:0009860">
    <property type="term" value="P:pollen tube growth"/>
    <property type="evidence" value="ECO:0007669"/>
    <property type="project" value="TreeGrafter"/>
</dbReference>
<feature type="domain" description="Myosin N-terminal SH3-like" evidence="14">
    <location>
        <begin position="115"/>
        <end position="164"/>
    </location>
</feature>
<dbReference type="Gene3D" id="2.30.30.360">
    <property type="entry name" value="Myosin S1 fragment, N-terminal"/>
    <property type="match status" value="1"/>
</dbReference>
<dbReference type="PROSITE" id="PS51844">
    <property type="entry name" value="SH3_LIKE"/>
    <property type="match status" value="1"/>
</dbReference>
<evidence type="ECO:0000313" key="15">
    <source>
        <dbReference type="EMBL" id="PPS01047.1"/>
    </source>
</evidence>
<keyword evidence="8 10" id="KW-0505">Motor protein</keyword>
<dbReference type="InterPro" id="IPR000048">
    <property type="entry name" value="IQ_motif_EF-hand-BS"/>
</dbReference>
<dbReference type="SUPFAM" id="SSF52540">
    <property type="entry name" value="P-loop containing nucleoside triphosphate hydrolases"/>
    <property type="match status" value="1"/>
</dbReference>
<dbReference type="PANTHER" id="PTHR13140">
    <property type="entry name" value="MYOSIN"/>
    <property type="match status" value="1"/>
</dbReference>
<evidence type="ECO:0000259" key="12">
    <source>
        <dbReference type="PROSITE" id="PS50891"/>
    </source>
</evidence>
<organism evidence="15 16">
    <name type="scientific">Gossypium barbadense</name>
    <name type="common">Sea Island cotton</name>
    <name type="synonym">Hibiscus barbadensis</name>
    <dbReference type="NCBI Taxonomy" id="3634"/>
    <lineage>
        <taxon>Eukaryota</taxon>
        <taxon>Viridiplantae</taxon>
        <taxon>Streptophyta</taxon>
        <taxon>Embryophyta</taxon>
        <taxon>Tracheophyta</taxon>
        <taxon>Spermatophyta</taxon>
        <taxon>Magnoliopsida</taxon>
        <taxon>eudicotyledons</taxon>
        <taxon>Gunneridae</taxon>
        <taxon>Pentapetalae</taxon>
        <taxon>rosids</taxon>
        <taxon>malvids</taxon>
        <taxon>Malvales</taxon>
        <taxon>Malvaceae</taxon>
        <taxon>Malvoideae</taxon>
        <taxon>Gossypium</taxon>
    </lineage>
</organism>
<keyword evidence="6" id="KW-0175">Coiled coil</keyword>
<comment type="caution">
    <text evidence="10">Lacks conserved residue(s) required for the propagation of feature annotation.</text>
</comment>
<protein>
    <recommendedName>
        <fullName evidence="17">Myosin motor domain-containing protein</fullName>
    </recommendedName>
</protein>
<dbReference type="GO" id="GO:0005737">
    <property type="term" value="C:cytoplasm"/>
    <property type="evidence" value="ECO:0007669"/>
    <property type="project" value="TreeGrafter"/>
</dbReference>
<dbReference type="Gene3D" id="1.10.10.820">
    <property type="match status" value="1"/>
</dbReference>
<dbReference type="Gene3D" id="1.20.58.530">
    <property type="match status" value="1"/>
</dbReference>
<feature type="domain" description="LOB" evidence="12">
    <location>
        <begin position="1047"/>
        <end position="1156"/>
    </location>
</feature>
<feature type="compositionally biased region" description="Basic and acidic residues" evidence="11">
    <location>
        <begin position="985"/>
        <end position="1013"/>
    </location>
</feature>
<feature type="compositionally biased region" description="Polar residues" evidence="11">
    <location>
        <begin position="1032"/>
        <end position="1043"/>
    </location>
</feature>
<dbReference type="PROSITE" id="PS50891">
    <property type="entry name" value="LOB"/>
    <property type="match status" value="1"/>
</dbReference>
<evidence type="ECO:0000256" key="5">
    <source>
        <dbReference type="ARBA" id="ARBA00022860"/>
    </source>
</evidence>
<evidence type="ECO:0008006" key="17">
    <source>
        <dbReference type="Google" id="ProtNLM"/>
    </source>
</evidence>
<dbReference type="GO" id="GO:0005524">
    <property type="term" value="F:ATP binding"/>
    <property type="evidence" value="ECO:0007669"/>
    <property type="project" value="UniProtKB-UniRule"/>
</dbReference>
<dbReference type="PROSITE" id="PS50096">
    <property type="entry name" value="IQ"/>
    <property type="match status" value="1"/>
</dbReference>
<keyword evidence="7 10" id="KW-0518">Myosin</keyword>
<dbReference type="InterPro" id="IPR004009">
    <property type="entry name" value="SH3_Myosin"/>
</dbReference>
<dbReference type="Pfam" id="PF00612">
    <property type="entry name" value="IQ"/>
    <property type="match status" value="1"/>
</dbReference>
<dbReference type="Gene3D" id="1.20.120.720">
    <property type="entry name" value="Myosin VI head, motor domain, U50 subdomain"/>
    <property type="match status" value="1"/>
</dbReference>
<dbReference type="InterPro" id="IPR004883">
    <property type="entry name" value="LOB"/>
</dbReference>
<comment type="similarity">
    <text evidence="1">Belongs to the LOB domain-containing protein family.</text>
</comment>